<dbReference type="PROSITE" id="PS50157">
    <property type="entry name" value="ZINC_FINGER_C2H2_2"/>
    <property type="match status" value="1"/>
</dbReference>
<dbReference type="GO" id="GO:0008270">
    <property type="term" value="F:zinc ion binding"/>
    <property type="evidence" value="ECO:0007669"/>
    <property type="project" value="UniProtKB-KW"/>
</dbReference>
<dbReference type="Proteomes" id="UP000383932">
    <property type="component" value="Unassembled WGS sequence"/>
</dbReference>
<feature type="compositionally biased region" description="Polar residues" evidence="2">
    <location>
        <begin position="47"/>
        <end position="64"/>
    </location>
</feature>
<evidence type="ECO:0000313" key="4">
    <source>
        <dbReference type="EMBL" id="KAB5593343.1"/>
    </source>
</evidence>
<feature type="compositionally biased region" description="Basic and acidic residues" evidence="2">
    <location>
        <begin position="76"/>
        <end position="88"/>
    </location>
</feature>
<dbReference type="PROSITE" id="PS00028">
    <property type="entry name" value="ZINC_FINGER_C2H2_1"/>
    <property type="match status" value="1"/>
</dbReference>
<feature type="compositionally biased region" description="Polar residues" evidence="2">
    <location>
        <begin position="90"/>
        <end position="99"/>
    </location>
</feature>
<keyword evidence="1" id="KW-0862">Zinc</keyword>
<evidence type="ECO:0000313" key="5">
    <source>
        <dbReference type="Proteomes" id="UP000383932"/>
    </source>
</evidence>
<evidence type="ECO:0000256" key="1">
    <source>
        <dbReference type="PROSITE-ProRule" id="PRU00042"/>
    </source>
</evidence>
<proteinExistence type="predicted"/>
<evidence type="ECO:0000259" key="3">
    <source>
        <dbReference type="PROSITE" id="PS50157"/>
    </source>
</evidence>
<dbReference type="EMBL" id="SSOP01000040">
    <property type="protein sequence ID" value="KAB5593343.1"/>
    <property type="molecule type" value="Genomic_DNA"/>
</dbReference>
<keyword evidence="1" id="KW-0863">Zinc-finger</keyword>
<sequence>MSQQEPPLAGSTRTPVLHSQVPPVLDIHGEPLPPFQSFPARGPCAPSGSNVVPPSGYSTAQLEPSSDVAHGSSRPVKGEEVRSAEPSHEWSASRQQRQVSTLPAFTPFPAASPSSRYAPPPDSRAQSVRPIVVPPPTSDSEFANDNPWSLIPPLGIYDSTPILRHSSGLPGLLSPYDPPGPLTARPHVCKLCNSGFARAHDLRRHEDTHKVLLFSSIRLTSARSAGKMLYVNSFLVPSVTLSEKQVGSFMGQVRRHFIAMHEMGPPPSE</sequence>
<gene>
    <name evidence="4" type="ORF">CTheo_3261</name>
</gene>
<evidence type="ECO:0000256" key="2">
    <source>
        <dbReference type="SAM" id="MobiDB-lite"/>
    </source>
</evidence>
<feature type="region of interest" description="Disordered" evidence="2">
    <location>
        <begin position="1"/>
        <end position="128"/>
    </location>
</feature>
<dbReference type="InterPro" id="IPR036236">
    <property type="entry name" value="Znf_C2H2_sf"/>
</dbReference>
<dbReference type="OrthoDB" id="8922241at2759"/>
<protein>
    <submittedName>
        <fullName evidence="4">Zf-C2H2 domain-containing protein</fullName>
    </submittedName>
</protein>
<dbReference type="AlphaFoldDB" id="A0A5N5QP48"/>
<dbReference type="InterPro" id="IPR013087">
    <property type="entry name" value="Znf_C2H2_type"/>
</dbReference>
<keyword evidence="1" id="KW-0479">Metal-binding</keyword>
<comment type="caution">
    <text evidence="4">The sequence shown here is derived from an EMBL/GenBank/DDBJ whole genome shotgun (WGS) entry which is preliminary data.</text>
</comment>
<feature type="compositionally biased region" description="Low complexity" evidence="2">
    <location>
        <begin position="100"/>
        <end position="117"/>
    </location>
</feature>
<reference evidence="4 5" key="1">
    <citation type="journal article" date="2019" name="Fungal Biol. Biotechnol.">
        <title>Draft genome sequence of fastidious pathogen Ceratobasidium theobromae, which causes vascular-streak dieback in Theobroma cacao.</title>
        <authorList>
            <person name="Ali S.S."/>
            <person name="Asman A."/>
            <person name="Shao J."/>
            <person name="Firmansyah A.P."/>
            <person name="Susilo A.W."/>
            <person name="Rosmana A."/>
            <person name="McMahon P."/>
            <person name="Junaid M."/>
            <person name="Guest D."/>
            <person name="Kheng T.Y."/>
            <person name="Meinhardt L.W."/>
            <person name="Bailey B.A."/>
        </authorList>
    </citation>
    <scope>NUCLEOTIDE SEQUENCE [LARGE SCALE GENOMIC DNA]</scope>
    <source>
        <strain evidence="4 5">CT2</strain>
    </source>
</reference>
<accession>A0A5N5QP48</accession>
<feature type="domain" description="C2H2-type" evidence="3">
    <location>
        <begin position="187"/>
        <end position="209"/>
    </location>
</feature>
<organism evidence="4 5">
    <name type="scientific">Ceratobasidium theobromae</name>
    <dbReference type="NCBI Taxonomy" id="1582974"/>
    <lineage>
        <taxon>Eukaryota</taxon>
        <taxon>Fungi</taxon>
        <taxon>Dikarya</taxon>
        <taxon>Basidiomycota</taxon>
        <taxon>Agaricomycotina</taxon>
        <taxon>Agaricomycetes</taxon>
        <taxon>Cantharellales</taxon>
        <taxon>Ceratobasidiaceae</taxon>
        <taxon>Ceratobasidium</taxon>
    </lineage>
</organism>
<name>A0A5N5QP48_9AGAM</name>
<dbReference type="Gene3D" id="3.30.160.60">
    <property type="entry name" value="Classic Zinc Finger"/>
    <property type="match status" value="1"/>
</dbReference>
<keyword evidence="5" id="KW-1185">Reference proteome</keyword>
<dbReference type="SUPFAM" id="SSF57667">
    <property type="entry name" value="beta-beta-alpha zinc fingers"/>
    <property type="match status" value="1"/>
</dbReference>